<evidence type="ECO:0008006" key="3">
    <source>
        <dbReference type="Google" id="ProtNLM"/>
    </source>
</evidence>
<accession>A0A2P2D402</accession>
<comment type="caution">
    <text evidence="1">The sequence shown here is derived from an EMBL/GenBank/DDBJ whole genome shotgun (WGS) entry which is preliminary data.</text>
</comment>
<dbReference type="InterPro" id="IPR011042">
    <property type="entry name" value="6-blade_b-propeller_TolB-like"/>
</dbReference>
<dbReference type="AlphaFoldDB" id="A0A2P2D402"/>
<reference evidence="1 2" key="1">
    <citation type="submission" date="2018-02" db="EMBL/GenBank/DDBJ databases">
        <title>Novel Leptospira species isolated from soil and water in Japan.</title>
        <authorList>
            <person name="Nakao R."/>
            <person name="Masuzawa T."/>
        </authorList>
    </citation>
    <scope>NUCLEOTIDE SEQUENCE [LARGE SCALE GENOMIC DNA]</scope>
    <source>
        <strain evidence="1 2">E8</strain>
    </source>
</reference>
<evidence type="ECO:0000313" key="1">
    <source>
        <dbReference type="EMBL" id="GBF39374.1"/>
    </source>
</evidence>
<dbReference type="PANTHER" id="PTHR11799">
    <property type="entry name" value="PARAOXONASE"/>
    <property type="match status" value="1"/>
</dbReference>
<evidence type="ECO:0000313" key="2">
    <source>
        <dbReference type="Proteomes" id="UP000245076"/>
    </source>
</evidence>
<dbReference type="Proteomes" id="UP000245076">
    <property type="component" value="Unassembled WGS sequence"/>
</dbReference>
<sequence length="349" mass="39003">MAPMRVSILPLIFAVLGLVFSNCSGDIKDIPLKGCSKISGMPGPEDLAIDRDAGLLYVSSHERRIKDQEGKIYFLDLNSSPLEPKLLEVEYPKNFRPHGISLLNQNGKYRLYVISHIALYKEHSIEVFERTEKPSAKSKAGKWKHVQTLQDPLVTSPNDLSVASENEIFVSNDHGEGGFMLYLFHDLFRMKRSEIAYFDGKSWSSLGNPVSLGNGILYVKRPDGKEILYRSSFNEGTVLKFDIKRENGKIKLGEPKSILLGSGPDNLEIDEKGNIFTVTHPSVMKFLKHASNAESHSPTKIFSISPDDSILEIFSNSGELISAGSTALTYKERVYIAQVFNDFILQCQL</sequence>
<dbReference type="PANTHER" id="PTHR11799:SF12">
    <property type="entry name" value="PARAOXONASE-RELATED"/>
    <property type="match status" value="1"/>
</dbReference>
<dbReference type="SUPFAM" id="SSF63829">
    <property type="entry name" value="Calcium-dependent phosphotriesterase"/>
    <property type="match status" value="1"/>
</dbReference>
<name>A0A2P2D402_9LEPT</name>
<gene>
    <name evidence="1" type="ORF">LPTSP1_23760</name>
</gene>
<proteinExistence type="predicted"/>
<keyword evidence="2" id="KW-1185">Reference proteome</keyword>
<protein>
    <recommendedName>
        <fullName evidence="3">Arylesterase</fullName>
    </recommendedName>
</protein>
<dbReference type="Gene3D" id="2.120.10.30">
    <property type="entry name" value="TolB, C-terminal domain"/>
    <property type="match status" value="1"/>
</dbReference>
<organism evidence="1 2">
    <name type="scientific">Leptospira johnsonii</name>
    <dbReference type="NCBI Taxonomy" id="1917820"/>
    <lineage>
        <taxon>Bacteria</taxon>
        <taxon>Pseudomonadati</taxon>
        <taxon>Spirochaetota</taxon>
        <taxon>Spirochaetia</taxon>
        <taxon>Leptospirales</taxon>
        <taxon>Leptospiraceae</taxon>
        <taxon>Leptospira</taxon>
    </lineage>
</organism>
<dbReference type="InterPro" id="IPR051288">
    <property type="entry name" value="Serum_paraoxonase/arylesterase"/>
</dbReference>
<dbReference type="EMBL" id="BFAY01000011">
    <property type="protein sequence ID" value="GBF39374.1"/>
    <property type="molecule type" value="Genomic_DNA"/>
</dbReference>